<dbReference type="InterPro" id="IPR025500">
    <property type="entry name" value="DUF4390"/>
</dbReference>
<gene>
    <name evidence="1" type="ORF">SR882_02265</name>
</gene>
<dbReference type="Pfam" id="PF14334">
    <property type="entry name" value="DUF4390"/>
    <property type="match status" value="1"/>
</dbReference>
<keyword evidence="2" id="KW-1185">Reference proteome</keyword>
<accession>A0ABZ0YXK4</accession>
<evidence type="ECO:0000313" key="1">
    <source>
        <dbReference type="EMBL" id="WQH16748.1"/>
    </source>
</evidence>
<dbReference type="Proteomes" id="UP001327459">
    <property type="component" value="Chromosome"/>
</dbReference>
<organism evidence="1 2">
    <name type="scientific">Guyparkeria halophila</name>
    <dbReference type="NCBI Taxonomy" id="47960"/>
    <lineage>
        <taxon>Bacteria</taxon>
        <taxon>Pseudomonadati</taxon>
        <taxon>Pseudomonadota</taxon>
        <taxon>Gammaproteobacteria</taxon>
        <taxon>Chromatiales</taxon>
        <taxon>Thioalkalibacteraceae</taxon>
        <taxon>Guyparkeria</taxon>
    </lineage>
</organism>
<name>A0ABZ0YXK4_9GAMM</name>
<reference evidence="1 2" key="1">
    <citation type="submission" date="2023-11" db="EMBL/GenBank/DDBJ databases">
        <title>MicrobeMod: A computational toolkit for identifying prokaryotic methylation and restriction-modification with nanopore sequencing.</title>
        <authorList>
            <person name="Crits-Christoph A."/>
            <person name="Kang S.C."/>
            <person name="Lee H."/>
            <person name="Ostrov N."/>
        </authorList>
    </citation>
    <scope>NUCLEOTIDE SEQUENCE [LARGE SCALE GENOMIC DNA]</scope>
    <source>
        <strain evidence="1 2">ATCC 49870</strain>
    </source>
</reference>
<protein>
    <submittedName>
        <fullName evidence="1">DUF4390 domain-containing protein</fullName>
    </submittedName>
</protein>
<proteinExistence type="predicted"/>
<evidence type="ECO:0000313" key="2">
    <source>
        <dbReference type="Proteomes" id="UP001327459"/>
    </source>
</evidence>
<dbReference type="RefSeq" id="WP_322521737.1">
    <property type="nucleotide sequence ID" value="NZ_CP140153.1"/>
</dbReference>
<dbReference type="EMBL" id="CP140153">
    <property type="protein sequence ID" value="WQH16748.1"/>
    <property type="molecule type" value="Genomic_DNA"/>
</dbReference>
<sequence length="187" mass="21459">MSRPGWLLLMLVVGLGGSTGLHADARVIDVHAEVREESVFLDANLELSLGHEVIEALRNSIAVNLIVEAEIAEPREWLWDRRLLTDRRRLRLEYHALSRTWMVTDFHARETHTFSELAGAVESLSRVRAWRLGPWAALADKPRLLGKLRVTLDVNKLPLPLRVPALFEDAWDLDSDWFLWGLSEVRR</sequence>